<dbReference type="InterPro" id="IPR050857">
    <property type="entry name" value="D-2-hydroxyacid_DH"/>
</dbReference>
<reference evidence="7 8" key="1">
    <citation type="submission" date="2020-03" db="EMBL/GenBank/DDBJ databases">
        <title>Roseomonas selenitidurans sp. nov. isolated from soil.</title>
        <authorList>
            <person name="Liu H."/>
        </authorList>
    </citation>
    <scope>NUCLEOTIDE SEQUENCE [LARGE SCALE GENOMIC DNA]</scope>
    <source>
        <strain evidence="7 8">JCM 15073</strain>
    </source>
</reference>
<sequence>MSFHILVTAPRLEPAGLRLLEEAGCQVDFVSLEGGRAELERKLATLPVQGVISRFLPISGAAIASCPTLRVISRAAVGYDLIDVAGATARGIPVLTAVGANAQSVAEYSLGLILAVARNIPRHNAATQAGGWERSRLGLELHGRRLGLVGYGRIAQGLARMALAIGMKVSAYSPNLARRGDISPVTAAPSLHALLAQSDVVSLHAPMSAGNRHMIGAAELALLGPEAILVNTGRGGLIDEAALAEVLREGRIYGAGLDVLSTEPPPPGSNPLVGAPNTVLSPHMGAGTTVARSATAEAAAMHVLAALRGDKLPDDACVNPQALQRAG</sequence>
<dbReference type="InterPro" id="IPR006140">
    <property type="entry name" value="D-isomer_DH_NAD-bd"/>
</dbReference>
<dbReference type="Pfam" id="PF00389">
    <property type="entry name" value="2-Hacid_dh"/>
    <property type="match status" value="1"/>
</dbReference>
<keyword evidence="3" id="KW-0520">NAD</keyword>
<gene>
    <name evidence="7" type="ORF">HB662_19375</name>
</gene>
<dbReference type="Pfam" id="PF02826">
    <property type="entry name" value="2-Hacid_dh_C"/>
    <property type="match status" value="1"/>
</dbReference>
<organism evidence="7 8">
    <name type="scientific">Falsiroseomonas frigidaquae</name>
    <dbReference type="NCBI Taxonomy" id="487318"/>
    <lineage>
        <taxon>Bacteria</taxon>
        <taxon>Pseudomonadati</taxon>
        <taxon>Pseudomonadota</taxon>
        <taxon>Alphaproteobacteria</taxon>
        <taxon>Acetobacterales</taxon>
        <taxon>Roseomonadaceae</taxon>
        <taxon>Falsiroseomonas</taxon>
    </lineage>
</organism>
<name>A0ABX1F3M8_9PROT</name>
<evidence type="ECO:0000313" key="8">
    <source>
        <dbReference type="Proteomes" id="UP000765160"/>
    </source>
</evidence>
<evidence type="ECO:0000259" key="5">
    <source>
        <dbReference type="Pfam" id="PF00389"/>
    </source>
</evidence>
<dbReference type="PROSITE" id="PS00670">
    <property type="entry name" value="D_2_HYDROXYACID_DH_2"/>
    <property type="match status" value="1"/>
</dbReference>
<comment type="similarity">
    <text evidence="1 4">Belongs to the D-isomer specific 2-hydroxyacid dehydrogenase family.</text>
</comment>
<dbReference type="Gene3D" id="3.40.50.720">
    <property type="entry name" value="NAD(P)-binding Rossmann-like Domain"/>
    <property type="match status" value="2"/>
</dbReference>
<dbReference type="RefSeq" id="WP_168051704.1">
    <property type="nucleotide sequence ID" value="NZ_JAATJR010000005.1"/>
</dbReference>
<evidence type="ECO:0000259" key="6">
    <source>
        <dbReference type="Pfam" id="PF02826"/>
    </source>
</evidence>
<dbReference type="Proteomes" id="UP000765160">
    <property type="component" value="Unassembled WGS sequence"/>
</dbReference>
<keyword evidence="2 4" id="KW-0560">Oxidoreductase</keyword>
<accession>A0ABX1F3M8</accession>
<dbReference type="PANTHER" id="PTHR42789:SF1">
    <property type="entry name" value="D-ISOMER SPECIFIC 2-HYDROXYACID DEHYDROGENASE FAMILY PROTEIN (AFU_ORTHOLOGUE AFUA_6G10090)"/>
    <property type="match status" value="1"/>
</dbReference>
<evidence type="ECO:0000256" key="3">
    <source>
        <dbReference type="ARBA" id="ARBA00023027"/>
    </source>
</evidence>
<dbReference type="InterPro" id="IPR029753">
    <property type="entry name" value="D-isomer_DH_CS"/>
</dbReference>
<dbReference type="InterPro" id="IPR006139">
    <property type="entry name" value="D-isomer_2_OHA_DH_cat_dom"/>
</dbReference>
<dbReference type="PANTHER" id="PTHR42789">
    <property type="entry name" value="D-ISOMER SPECIFIC 2-HYDROXYACID DEHYDROGENASE FAMILY PROTEIN (AFU_ORTHOLOGUE AFUA_6G10090)"/>
    <property type="match status" value="1"/>
</dbReference>
<keyword evidence="8" id="KW-1185">Reference proteome</keyword>
<evidence type="ECO:0000256" key="2">
    <source>
        <dbReference type="ARBA" id="ARBA00023002"/>
    </source>
</evidence>
<evidence type="ECO:0000256" key="1">
    <source>
        <dbReference type="ARBA" id="ARBA00005854"/>
    </source>
</evidence>
<dbReference type="InterPro" id="IPR036291">
    <property type="entry name" value="NAD(P)-bd_dom_sf"/>
</dbReference>
<dbReference type="SUPFAM" id="SSF51735">
    <property type="entry name" value="NAD(P)-binding Rossmann-fold domains"/>
    <property type="match status" value="1"/>
</dbReference>
<dbReference type="SUPFAM" id="SSF52283">
    <property type="entry name" value="Formate/glycerate dehydrogenase catalytic domain-like"/>
    <property type="match status" value="1"/>
</dbReference>
<proteinExistence type="inferred from homology"/>
<feature type="domain" description="D-isomer specific 2-hydroxyacid dehydrogenase NAD-binding" evidence="6">
    <location>
        <begin position="110"/>
        <end position="285"/>
    </location>
</feature>
<feature type="domain" description="D-isomer specific 2-hydroxyacid dehydrogenase catalytic" evidence="5">
    <location>
        <begin position="6"/>
        <end position="313"/>
    </location>
</feature>
<evidence type="ECO:0000313" key="7">
    <source>
        <dbReference type="EMBL" id="NKE46950.1"/>
    </source>
</evidence>
<protein>
    <submittedName>
        <fullName evidence="7">Hydroxyacid dehydrogenase</fullName>
    </submittedName>
</protein>
<evidence type="ECO:0000256" key="4">
    <source>
        <dbReference type="RuleBase" id="RU003719"/>
    </source>
</evidence>
<comment type="caution">
    <text evidence="7">The sequence shown here is derived from an EMBL/GenBank/DDBJ whole genome shotgun (WGS) entry which is preliminary data.</text>
</comment>
<dbReference type="EMBL" id="JAAVTX010000005">
    <property type="protein sequence ID" value="NKE46950.1"/>
    <property type="molecule type" value="Genomic_DNA"/>
</dbReference>